<comment type="caution">
    <text evidence="2">The sequence shown here is derived from an EMBL/GenBank/DDBJ whole genome shotgun (WGS) entry which is preliminary data.</text>
</comment>
<evidence type="ECO:0000313" key="3">
    <source>
        <dbReference type="Proteomes" id="UP000430222"/>
    </source>
</evidence>
<name>A0A6I2UWS4_9FIRM</name>
<accession>A0A6I2UWS4</accession>
<feature type="domain" description="Type II restriction endonuclease EcoO109IR" evidence="1">
    <location>
        <begin position="11"/>
        <end position="199"/>
    </location>
</feature>
<sequence length="246" mass="27588">MAIGKEYHEDEVVKAIAKAMEDFYGTLIEKIDGLDIVKIMKRKNPYLYRAKAMENASEIVENVLSAFVTSSEETIFGNCFFEPLAIAASGGNKALAEGIDIMVQDNATNTIYAVAVKSGPAVFNADSKKRQEQNFTAASKLAQQAKARYEAIIGYGYGKKKVTGRGKPKMYREIAGKQFWAELTGEEDFYLKIIQFMGDLPEQYVASYKESYNKAFNRLVREFSIKFCKEDGSIDWESLVEFNSGD</sequence>
<dbReference type="RefSeq" id="WP_154619484.1">
    <property type="nucleotide sequence ID" value="NZ_VUNL01000001.1"/>
</dbReference>
<evidence type="ECO:0000313" key="2">
    <source>
        <dbReference type="EMBL" id="MSV23736.1"/>
    </source>
</evidence>
<dbReference type="CDD" id="cd22345">
    <property type="entry name" value="PDDEXK_nuclease"/>
    <property type="match status" value="1"/>
</dbReference>
<dbReference type="AlphaFoldDB" id="A0A6I2UWS4"/>
<dbReference type="EMBL" id="VUNL01000001">
    <property type="protein sequence ID" value="MSV23736.1"/>
    <property type="molecule type" value="Genomic_DNA"/>
</dbReference>
<dbReference type="InterPro" id="IPR032793">
    <property type="entry name" value="RE_EcoO109IR"/>
</dbReference>
<evidence type="ECO:0000259" key="1">
    <source>
        <dbReference type="Pfam" id="PF14511"/>
    </source>
</evidence>
<protein>
    <submittedName>
        <fullName evidence="2">Cytoplasmic protein</fullName>
    </submittedName>
</protein>
<dbReference type="Proteomes" id="UP000430222">
    <property type="component" value="Unassembled WGS sequence"/>
</dbReference>
<dbReference type="InterPro" id="IPR011335">
    <property type="entry name" value="Restrct_endonuc-II-like"/>
</dbReference>
<dbReference type="Pfam" id="PF14511">
    <property type="entry name" value="RE_EcoO109I"/>
    <property type="match status" value="1"/>
</dbReference>
<keyword evidence="3" id="KW-1185">Reference proteome</keyword>
<organism evidence="2 3">
    <name type="scientific">Selenomonas montiformis</name>
    <dbReference type="NCBI Taxonomy" id="2652285"/>
    <lineage>
        <taxon>Bacteria</taxon>
        <taxon>Bacillati</taxon>
        <taxon>Bacillota</taxon>
        <taxon>Negativicutes</taxon>
        <taxon>Selenomonadales</taxon>
        <taxon>Selenomonadaceae</taxon>
        <taxon>Selenomonas</taxon>
    </lineage>
</organism>
<gene>
    <name evidence="2" type="ORF">FYJ78_00715</name>
</gene>
<dbReference type="SUPFAM" id="SSF52980">
    <property type="entry name" value="Restriction endonuclease-like"/>
    <property type="match status" value="1"/>
</dbReference>
<proteinExistence type="predicted"/>
<reference evidence="2 3" key="1">
    <citation type="submission" date="2019-08" db="EMBL/GenBank/DDBJ databases">
        <title>In-depth cultivation of the pig gut microbiome towards novel bacterial diversity and tailored functional studies.</title>
        <authorList>
            <person name="Wylensek D."/>
            <person name="Hitch T.C.A."/>
            <person name="Clavel T."/>
        </authorList>
    </citation>
    <scope>NUCLEOTIDE SEQUENCE [LARGE SCALE GENOMIC DNA]</scope>
    <source>
        <strain evidence="3">WCA-380-WT-3B3</strain>
    </source>
</reference>